<dbReference type="InterPro" id="IPR012336">
    <property type="entry name" value="Thioredoxin-like_fold"/>
</dbReference>
<evidence type="ECO:0000256" key="1">
    <source>
        <dbReference type="SAM" id="Phobius"/>
    </source>
</evidence>
<feature type="transmembrane region" description="Helical" evidence="1">
    <location>
        <begin position="12"/>
        <end position="34"/>
    </location>
</feature>
<evidence type="ECO:0000313" key="4">
    <source>
        <dbReference type="Proteomes" id="UP000274556"/>
    </source>
</evidence>
<keyword evidence="1" id="KW-1133">Transmembrane helix</keyword>
<reference evidence="3 4" key="1">
    <citation type="submission" date="2018-10" db="EMBL/GenBank/DDBJ databases">
        <title>Genomic Encyclopedia of Archaeal and Bacterial Type Strains, Phase II (KMG-II): from individual species to whole genera.</title>
        <authorList>
            <person name="Goeker M."/>
        </authorList>
    </citation>
    <scope>NUCLEOTIDE SEQUENCE [LARGE SCALE GENOMIC DNA]</scope>
    <source>
        <strain evidence="3 4">DSM 235</strain>
    </source>
</reference>
<sequence>MRPRRRKTFGSLGSEALTLMILMVLIGLILPPLLTVALTRGAAAQGDGHAAHAEATTPVPGNALFPVGDDLAEAVARAHREGRSGVAVLFEMNGCGDCARLRAGVLTDPALRGYYQRHFVTIGVYADESRPLRTFDGTTTTSAELARGQRVFALPTMVLFGLDGIPLVRKIGGKAKPDFWIRMGRYVTERGYEETPFAYWRPTL</sequence>
<dbReference type="AlphaFoldDB" id="A0A495VCU7"/>
<protein>
    <submittedName>
        <fullName evidence="3">Thioredoxin-like protein</fullName>
    </submittedName>
</protein>
<dbReference type="SUPFAM" id="SSF52833">
    <property type="entry name" value="Thioredoxin-like"/>
    <property type="match status" value="1"/>
</dbReference>
<dbReference type="EMBL" id="RBXL01000001">
    <property type="protein sequence ID" value="RKT47159.1"/>
    <property type="molecule type" value="Genomic_DNA"/>
</dbReference>
<evidence type="ECO:0000259" key="2">
    <source>
        <dbReference type="Pfam" id="PF13098"/>
    </source>
</evidence>
<dbReference type="Proteomes" id="UP000274556">
    <property type="component" value="Unassembled WGS sequence"/>
</dbReference>
<evidence type="ECO:0000313" key="3">
    <source>
        <dbReference type="EMBL" id="RKT47159.1"/>
    </source>
</evidence>
<dbReference type="Gene3D" id="3.40.30.10">
    <property type="entry name" value="Glutaredoxin"/>
    <property type="match status" value="1"/>
</dbReference>
<feature type="domain" description="Thioredoxin-like fold" evidence="2">
    <location>
        <begin position="84"/>
        <end position="177"/>
    </location>
</feature>
<keyword evidence="4" id="KW-1185">Reference proteome</keyword>
<comment type="caution">
    <text evidence="3">The sequence shown here is derived from an EMBL/GenBank/DDBJ whole genome shotgun (WGS) entry which is preliminary data.</text>
</comment>
<organism evidence="3 4">
    <name type="scientific">Thiocapsa rosea</name>
    <dbReference type="NCBI Taxonomy" id="69360"/>
    <lineage>
        <taxon>Bacteria</taxon>
        <taxon>Pseudomonadati</taxon>
        <taxon>Pseudomonadota</taxon>
        <taxon>Gammaproteobacteria</taxon>
        <taxon>Chromatiales</taxon>
        <taxon>Chromatiaceae</taxon>
        <taxon>Thiocapsa</taxon>
    </lineage>
</organism>
<dbReference type="OrthoDB" id="8561208at2"/>
<keyword evidence="1" id="KW-0812">Transmembrane</keyword>
<keyword evidence="1" id="KW-0472">Membrane</keyword>
<accession>A0A495VCU7</accession>
<proteinExistence type="predicted"/>
<dbReference type="Pfam" id="PF13098">
    <property type="entry name" value="Thioredoxin_2"/>
    <property type="match status" value="1"/>
</dbReference>
<name>A0A495VCU7_9GAMM</name>
<gene>
    <name evidence="3" type="ORF">BDD21_4718</name>
</gene>
<dbReference type="InterPro" id="IPR036249">
    <property type="entry name" value="Thioredoxin-like_sf"/>
</dbReference>